<keyword evidence="2" id="KW-1185">Reference proteome</keyword>
<sequence>MEIKIGDIATFDNPDNIWCRWGKVLKIEGEKVQLAYIGWGLKSEIQAVKTEVK</sequence>
<evidence type="ECO:0000313" key="1">
    <source>
        <dbReference type="EMBL" id="GAQ24238.1"/>
    </source>
</evidence>
<protein>
    <submittedName>
        <fullName evidence="1">Uncharacterized protein</fullName>
    </submittedName>
</protein>
<dbReference type="AlphaFoldDB" id="A0A0U9HC14"/>
<organism evidence="1">
    <name type="scientific">Tepidanaerobacter syntrophicus</name>
    <dbReference type="NCBI Taxonomy" id="224999"/>
    <lineage>
        <taxon>Bacteria</taxon>
        <taxon>Bacillati</taxon>
        <taxon>Bacillota</taxon>
        <taxon>Clostridia</taxon>
        <taxon>Thermosediminibacterales</taxon>
        <taxon>Tepidanaerobacteraceae</taxon>
        <taxon>Tepidanaerobacter</taxon>
    </lineage>
</organism>
<proteinExistence type="predicted"/>
<dbReference type="RefSeq" id="WP_162780976.1">
    <property type="nucleotide sequence ID" value="NZ_DF976999.1"/>
</dbReference>
<accession>A0A0U9HC14</accession>
<dbReference type="Proteomes" id="UP000062160">
    <property type="component" value="Unassembled WGS sequence"/>
</dbReference>
<dbReference type="STRING" id="224999.GCA_001485475_00220"/>
<reference evidence="1" key="1">
    <citation type="journal article" date="2016" name="Genome Announc.">
        <title>Draft Genome Sequence of the Syntrophic Lactate-Degrading Bacterium Tepidanaerobacter syntrophicus JLT.</title>
        <authorList>
            <person name="Matsuura N."/>
            <person name="Ohashi A."/>
            <person name="Tourlousse D.M."/>
            <person name="Sekiguchi Y."/>
        </authorList>
    </citation>
    <scope>NUCLEOTIDE SEQUENCE [LARGE SCALE GENOMIC DNA]</scope>
    <source>
        <strain evidence="1">JL</strain>
    </source>
</reference>
<name>A0A0U9HC14_9FIRM</name>
<evidence type="ECO:0000313" key="2">
    <source>
        <dbReference type="Proteomes" id="UP000062160"/>
    </source>
</evidence>
<gene>
    <name evidence="1" type="ORF">TSYNT_564</name>
</gene>
<dbReference type="EMBL" id="DF976999">
    <property type="protein sequence ID" value="GAQ24238.1"/>
    <property type="molecule type" value="Genomic_DNA"/>
</dbReference>